<dbReference type="Pfam" id="PF01734">
    <property type="entry name" value="Patatin"/>
    <property type="match status" value="1"/>
</dbReference>
<proteinExistence type="predicted"/>
<dbReference type="PANTHER" id="PTHR46394">
    <property type="entry name" value="ANNEXIN"/>
    <property type="match status" value="1"/>
</dbReference>
<accession>A0ABS0D980</accession>
<dbReference type="RefSeq" id="WP_195001669.1">
    <property type="nucleotide sequence ID" value="NZ_JADLQN010000001.1"/>
</dbReference>
<feature type="short sequence motif" description="GXSXG" evidence="2">
    <location>
        <begin position="43"/>
        <end position="47"/>
    </location>
</feature>
<feature type="active site" description="Proton acceptor" evidence="2">
    <location>
        <position position="207"/>
    </location>
</feature>
<evidence type="ECO:0000259" key="3">
    <source>
        <dbReference type="PROSITE" id="PS51635"/>
    </source>
</evidence>
<evidence type="ECO:0000313" key="5">
    <source>
        <dbReference type="Proteomes" id="UP000707731"/>
    </source>
</evidence>
<dbReference type="SUPFAM" id="SSF52151">
    <property type="entry name" value="FabD/lysophospholipase-like"/>
    <property type="match status" value="1"/>
</dbReference>
<sequence length="342" mass="37173">MISSDSDKNADVVLAGGGVKGIGLVGAVAALLDAGYTFHRVSGTSAGAVVGAVLAAGAKHPDFSSKDLKDIAFDLDYREFLDPGPIEAIPVVGPLWALFRGTGLYRGDYAHEWIAEKLRDLGVVTFDDLPNFDDSLPLPQRYSLAVTVTDVTTGQLVRLPWDYERVYGCSPGAQRVADAVRASMSIPYFFRPSSMSGTQGVVSTLVDGGVLSNFPIDSLDRTDDREPRWPTFGITVLPNLPAGNDDVIPGLGMLRFIGGVRLLSDLLPTMLVGRDQAYLNQPWVSARAIRVDSTDVGVLDFGISDEAKEALYRKGYDAAVEFLRTWDWPKYLKRFRAVPVRE</sequence>
<keyword evidence="2" id="KW-0442">Lipid degradation</keyword>
<feature type="short sequence motif" description="GXGXXG" evidence="2">
    <location>
        <begin position="16"/>
        <end position="21"/>
    </location>
</feature>
<dbReference type="PROSITE" id="PS51635">
    <property type="entry name" value="PNPLA"/>
    <property type="match status" value="1"/>
</dbReference>
<evidence type="ECO:0000256" key="2">
    <source>
        <dbReference type="PROSITE-ProRule" id="PRU01161"/>
    </source>
</evidence>
<dbReference type="EMBL" id="JADLQN010000001">
    <property type="protein sequence ID" value="MBF6355006.1"/>
    <property type="molecule type" value="Genomic_DNA"/>
</dbReference>
<dbReference type="PANTHER" id="PTHR46394:SF1">
    <property type="entry name" value="PNPLA DOMAIN-CONTAINING PROTEIN"/>
    <property type="match status" value="1"/>
</dbReference>
<feature type="short sequence motif" description="DGA/G" evidence="2">
    <location>
        <begin position="207"/>
        <end position="209"/>
    </location>
</feature>
<organism evidence="4 5">
    <name type="scientific">Nocardia higoensis</name>
    <dbReference type="NCBI Taxonomy" id="228599"/>
    <lineage>
        <taxon>Bacteria</taxon>
        <taxon>Bacillati</taxon>
        <taxon>Actinomycetota</taxon>
        <taxon>Actinomycetes</taxon>
        <taxon>Mycobacteriales</taxon>
        <taxon>Nocardiaceae</taxon>
        <taxon>Nocardia</taxon>
    </lineage>
</organism>
<feature type="active site" description="Nucleophile" evidence="2">
    <location>
        <position position="45"/>
    </location>
</feature>
<evidence type="ECO:0000256" key="1">
    <source>
        <dbReference type="ARBA" id="ARBA00023098"/>
    </source>
</evidence>
<keyword evidence="5" id="KW-1185">Reference proteome</keyword>
<evidence type="ECO:0000313" key="4">
    <source>
        <dbReference type="EMBL" id="MBF6355006.1"/>
    </source>
</evidence>
<comment type="caution">
    <text evidence="4">The sequence shown here is derived from an EMBL/GenBank/DDBJ whole genome shotgun (WGS) entry which is preliminary data.</text>
</comment>
<dbReference type="InterPro" id="IPR002641">
    <property type="entry name" value="PNPLA_dom"/>
</dbReference>
<dbReference type="Proteomes" id="UP000707731">
    <property type="component" value="Unassembled WGS sequence"/>
</dbReference>
<protein>
    <submittedName>
        <fullName evidence="4">Patatin-like phospholipase family protein</fullName>
    </submittedName>
</protein>
<keyword evidence="2" id="KW-0378">Hydrolase</keyword>
<gene>
    <name evidence="4" type="ORF">IU449_10695</name>
</gene>
<dbReference type="CDD" id="cd07207">
    <property type="entry name" value="Pat_ExoU_VipD_like"/>
    <property type="match status" value="1"/>
</dbReference>
<name>A0ABS0D980_9NOCA</name>
<dbReference type="InterPro" id="IPR052580">
    <property type="entry name" value="Lipid_Hydrolase"/>
</dbReference>
<feature type="domain" description="PNPLA" evidence="3">
    <location>
        <begin position="12"/>
        <end position="220"/>
    </location>
</feature>
<keyword evidence="1 2" id="KW-0443">Lipid metabolism</keyword>
<dbReference type="Gene3D" id="3.40.1090.10">
    <property type="entry name" value="Cytosolic phospholipase A2 catalytic domain"/>
    <property type="match status" value="2"/>
</dbReference>
<dbReference type="InterPro" id="IPR016035">
    <property type="entry name" value="Acyl_Trfase/lysoPLipase"/>
</dbReference>
<reference evidence="4 5" key="1">
    <citation type="submission" date="2020-10" db="EMBL/GenBank/DDBJ databases">
        <title>Identification of Nocardia species via Next-generation sequencing and recognition of intraspecies genetic diversity.</title>
        <authorList>
            <person name="Li P."/>
            <person name="Li P."/>
            <person name="Lu B."/>
        </authorList>
    </citation>
    <scope>NUCLEOTIDE SEQUENCE [LARGE SCALE GENOMIC DNA]</scope>
    <source>
        <strain evidence="4 5">BJ06-0143</strain>
    </source>
</reference>